<feature type="transmembrane region" description="Helical" evidence="6">
    <location>
        <begin position="94"/>
        <end position="112"/>
    </location>
</feature>
<feature type="transmembrane region" description="Helical" evidence="6">
    <location>
        <begin position="7"/>
        <end position="33"/>
    </location>
</feature>
<evidence type="ECO:0000256" key="1">
    <source>
        <dbReference type="ARBA" id="ARBA00004127"/>
    </source>
</evidence>
<dbReference type="GO" id="GO:0010506">
    <property type="term" value="P:regulation of autophagy"/>
    <property type="evidence" value="ECO:0007669"/>
    <property type="project" value="TreeGrafter"/>
</dbReference>
<dbReference type="PANTHER" id="PTHR21324:SF11">
    <property type="entry name" value="DNA DAMAGE-REGULATED AUTOPHAGY MODULATOR PROTEIN 1"/>
    <property type="match status" value="1"/>
</dbReference>
<dbReference type="GO" id="GO:0012505">
    <property type="term" value="C:endomembrane system"/>
    <property type="evidence" value="ECO:0007669"/>
    <property type="project" value="UniProtKB-SubCell"/>
</dbReference>
<dbReference type="OrthoDB" id="191706at2759"/>
<keyword evidence="5 6" id="KW-0472">Membrane</keyword>
<feature type="transmembrane region" description="Helical" evidence="6">
    <location>
        <begin position="53"/>
        <end position="73"/>
    </location>
</feature>
<dbReference type="InterPro" id="IPR050911">
    <property type="entry name" value="DRAM/TMEM150_Autophagy_Mod"/>
</dbReference>
<gene>
    <name evidence="8" type="ORF">HGM15179_016032</name>
</gene>
<name>A0A8K1LEL4_9PASS</name>
<keyword evidence="3 6" id="KW-0812">Transmembrane</keyword>
<sequence>MLCCMPGVAFVPALLVSWSSAAFIISYMIAVLAGHVEPLVPYISDTGTKPPESGVFGFMINISALLAAITMYIRYLLIEKQNESSHFVRSSCNMFTLCIGLMGCTGMGIVATFQELAVPSVHDIGALVAFGSGVVYITLQSLISYKSCPRWNTYFVCHIRMAISVISCIAFIPMIVFASKVSMTKIDWTPGEKDYTYHFMSAVCEWTVAFGFIFFFLTFIRDFQALEGLFEDCRGVWVDSQWFTKTIGILSLEEAGRAVLLQETVKSSMCMYFKKG</sequence>
<feature type="transmembrane region" description="Helical" evidence="6">
    <location>
        <begin position="197"/>
        <end position="220"/>
    </location>
</feature>
<dbReference type="Pfam" id="PF10277">
    <property type="entry name" value="Frag1"/>
    <property type="match status" value="1"/>
</dbReference>
<reference evidence="8" key="1">
    <citation type="submission" date="2019-04" db="EMBL/GenBank/DDBJ databases">
        <title>Genome assembly of Zosterops borbonicus 15179.</title>
        <authorList>
            <person name="Leroy T."/>
            <person name="Anselmetti Y."/>
            <person name="Tilak M.-K."/>
            <person name="Nabholz B."/>
        </authorList>
    </citation>
    <scope>NUCLEOTIDE SEQUENCE</scope>
    <source>
        <strain evidence="8">HGM_15179</strain>
        <tissue evidence="8">Muscle</tissue>
    </source>
</reference>
<comment type="caution">
    <text evidence="8">The sequence shown here is derived from an EMBL/GenBank/DDBJ whole genome shotgun (WGS) entry which is preliminary data.</text>
</comment>
<evidence type="ECO:0000256" key="5">
    <source>
        <dbReference type="ARBA" id="ARBA00023136"/>
    </source>
</evidence>
<keyword evidence="4 6" id="KW-1133">Transmembrane helix</keyword>
<dbReference type="GO" id="GO:0005764">
    <property type="term" value="C:lysosome"/>
    <property type="evidence" value="ECO:0007669"/>
    <property type="project" value="TreeGrafter"/>
</dbReference>
<dbReference type="AlphaFoldDB" id="A0A8K1LEL4"/>
<dbReference type="PANTHER" id="PTHR21324">
    <property type="entry name" value="FASTING-INDUCIBLE INTEGRAL MEMBRANE PROTEIN TM6P1-RELATED"/>
    <property type="match status" value="1"/>
</dbReference>
<organism evidence="8 9">
    <name type="scientific">Zosterops borbonicus</name>
    <dbReference type="NCBI Taxonomy" id="364589"/>
    <lineage>
        <taxon>Eukaryota</taxon>
        <taxon>Metazoa</taxon>
        <taxon>Chordata</taxon>
        <taxon>Craniata</taxon>
        <taxon>Vertebrata</taxon>
        <taxon>Euteleostomi</taxon>
        <taxon>Archelosauria</taxon>
        <taxon>Archosauria</taxon>
        <taxon>Dinosauria</taxon>
        <taxon>Saurischia</taxon>
        <taxon>Theropoda</taxon>
        <taxon>Coelurosauria</taxon>
        <taxon>Aves</taxon>
        <taxon>Neognathae</taxon>
        <taxon>Neoaves</taxon>
        <taxon>Telluraves</taxon>
        <taxon>Australaves</taxon>
        <taxon>Passeriformes</taxon>
        <taxon>Sylvioidea</taxon>
        <taxon>Zosteropidae</taxon>
        <taxon>Zosterops</taxon>
    </lineage>
</organism>
<evidence type="ECO:0000256" key="2">
    <source>
        <dbReference type="ARBA" id="ARBA00006565"/>
    </source>
</evidence>
<dbReference type="EMBL" id="SWJQ01000763">
    <property type="protein sequence ID" value="TRZ11074.1"/>
    <property type="molecule type" value="Genomic_DNA"/>
</dbReference>
<evidence type="ECO:0000256" key="6">
    <source>
        <dbReference type="SAM" id="Phobius"/>
    </source>
</evidence>
<accession>A0A8K1LEL4</accession>
<evidence type="ECO:0000313" key="9">
    <source>
        <dbReference type="Proteomes" id="UP000796761"/>
    </source>
</evidence>
<dbReference type="Proteomes" id="UP000796761">
    <property type="component" value="Unassembled WGS sequence"/>
</dbReference>
<comment type="similarity">
    <text evidence="2">Belongs to the DRAM/TMEM150 family.</text>
</comment>
<feature type="transmembrane region" description="Helical" evidence="6">
    <location>
        <begin position="155"/>
        <end position="177"/>
    </location>
</feature>
<proteinExistence type="inferred from homology"/>
<evidence type="ECO:0000256" key="3">
    <source>
        <dbReference type="ARBA" id="ARBA00022692"/>
    </source>
</evidence>
<evidence type="ECO:0000256" key="4">
    <source>
        <dbReference type="ARBA" id="ARBA00022989"/>
    </source>
</evidence>
<dbReference type="InterPro" id="IPR019402">
    <property type="entry name" value="CWH43_N"/>
</dbReference>
<keyword evidence="9" id="KW-1185">Reference proteome</keyword>
<feature type="domain" description="CWH43-like N-terminal" evidence="7">
    <location>
        <begin position="8"/>
        <end position="225"/>
    </location>
</feature>
<evidence type="ECO:0000313" key="8">
    <source>
        <dbReference type="EMBL" id="TRZ11074.1"/>
    </source>
</evidence>
<comment type="subcellular location">
    <subcellularLocation>
        <location evidence="1">Endomembrane system</location>
        <topology evidence="1">Multi-pass membrane protein</topology>
    </subcellularLocation>
</comment>
<evidence type="ECO:0000259" key="7">
    <source>
        <dbReference type="Pfam" id="PF10277"/>
    </source>
</evidence>
<feature type="transmembrane region" description="Helical" evidence="6">
    <location>
        <begin position="124"/>
        <end position="143"/>
    </location>
</feature>
<protein>
    <recommendedName>
        <fullName evidence="7">CWH43-like N-terminal domain-containing protein</fullName>
    </recommendedName>
</protein>